<keyword evidence="4 6" id="KW-1133">Transmembrane helix</keyword>
<protein>
    <submittedName>
        <fullName evidence="7">Energy-coupling factor transport system permease protein</fullName>
    </submittedName>
</protein>
<dbReference type="PANTHER" id="PTHR34857">
    <property type="entry name" value="SLL0384 PROTEIN"/>
    <property type="match status" value="1"/>
</dbReference>
<keyword evidence="5 6" id="KW-0472">Membrane</keyword>
<feature type="transmembrane region" description="Helical" evidence="6">
    <location>
        <begin position="75"/>
        <end position="95"/>
    </location>
</feature>
<dbReference type="InterPro" id="IPR003339">
    <property type="entry name" value="ABC/ECF_trnsptr_transmembrane"/>
</dbReference>
<dbReference type="InterPro" id="IPR051611">
    <property type="entry name" value="ECF_transporter_component"/>
</dbReference>
<evidence type="ECO:0000256" key="5">
    <source>
        <dbReference type="ARBA" id="ARBA00023136"/>
    </source>
</evidence>
<comment type="caution">
    <text evidence="7">The sequence shown here is derived from an EMBL/GenBank/DDBJ whole genome shotgun (WGS) entry which is preliminary data.</text>
</comment>
<evidence type="ECO:0000256" key="3">
    <source>
        <dbReference type="ARBA" id="ARBA00022692"/>
    </source>
</evidence>
<dbReference type="PANTHER" id="PTHR34857:SF2">
    <property type="entry name" value="SLL0384 PROTEIN"/>
    <property type="match status" value="1"/>
</dbReference>
<organism evidence="7 8">
    <name type="scientific">Pelolinea submarina</name>
    <dbReference type="NCBI Taxonomy" id="913107"/>
    <lineage>
        <taxon>Bacteria</taxon>
        <taxon>Bacillati</taxon>
        <taxon>Chloroflexota</taxon>
        <taxon>Anaerolineae</taxon>
        <taxon>Anaerolineales</taxon>
        <taxon>Anaerolineaceae</taxon>
        <taxon>Pelolinea</taxon>
    </lineage>
</organism>
<keyword evidence="3 6" id="KW-0812">Transmembrane</keyword>
<keyword evidence="8" id="KW-1185">Reference proteome</keyword>
<sequence length="276" mass="30842">MSDFEYLSKISMGQYFATHSIIHRLNPAFKLAAFSLLILATTLCKPWQGLLVLLGATLFMLVISKISLKYALRGLLTPLPFILILAIIQILMMSYQSSLPDWFSWHFFRVNNAGLLSGGILCLRFFVLVLLLTLTSATLSTLEIVHGLDILFKPLNRIGIPSGQAAMVIQIMLRFIPSLALNAEKIAKSQASRGAVWGDPKGSLFQKTRQMLPLLLPLFTVSLQQADALAEAMLSRGYASRNTRTGLKEYSVGWKEIFFILIVLLLCTLSLFWPFK</sequence>
<evidence type="ECO:0000256" key="6">
    <source>
        <dbReference type="SAM" id="Phobius"/>
    </source>
</evidence>
<dbReference type="CDD" id="cd16914">
    <property type="entry name" value="EcfT"/>
    <property type="match status" value="1"/>
</dbReference>
<dbReference type="AlphaFoldDB" id="A0A347ZQ06"/>
<evidence type="ECO:0000256" key="1">
    <source>
        <dbReference type="ARBA" id="ARBA00004141"/>
    </source>
</evidence>
<dbReference type="EMBL" id="QUMS01000004">
    <property type="protein sequence ID" value="REG06284.1"/>
    <property type="molecule type" value="Genomic_DNA"/>
</dbReference>
<evidence type="ECO:0000256" key="2">
    <source>
        <dbReference type="ARBA" id="ARBA00022475"/>
    </source>
</evidence>
<evidence type="ECO:0000313" key="7">
    <source>
        <dbReference type="EMBL" id="REG06284.1"/>
    </source>
</evidence>
<reference evidence="7 8" key="1">
    <citation type="submission" date="2018-08" db="EMBL/GenBank/DDBJ databases">
        <title>Genomic Encyclopedia of Type Strains, Phase IV (KMG-IV): sequencing the most valuable type-strain genomes for metagenomic binning, comparative biology and taxonomic classification.</title>
        <authorList>
            <person name="Goeker M."/>
        </authorList>
    </citation>
    <scope>NUCLEOTIDE SEQUENCE [LARGE SCALE GENOMIC DNA]</scope>
    <source>
        <strain evidence="7 8">DSM 23923</strain>
    </source>
</reference>
<feature type="transmembrane region" description="Helical" evidence="6">
    <location>
        <begin position="115"/>
        <end position="134"/>
    </location>
</feature>
<dbReference type="OrthoDB" id="8075495at2"/>
<name>A0A347ZQ06_9CHLR</name>
<feature type="transmembrane region" description="Helical" evidence="6">
    <location>
        <begin position="21"/>
        <end position="40"/>
    </location>
</feature>
<gene>
    <name evidence="7" type="ORF">DFR64_2717</name>
</gene>
<feature type="transmembrane region" description="Helical" evidence="6">
    <location>
        <begin position="257"/>
        <end position="275"/>
    </location>
</feature>
<dbReference type="Proteomes" id="UP000256388">
    <property type="component" value="Unassembled WGS sequence"/>
</dbReference>
<proteinExistence type="predicted"/>
<dbReference type="GO" id="GO:0005886">
    <property type="term" value="C:plasma membrane"/>
    <property type="evidence" value="ECO:0007669"/>
    <property type="project" value="UniProtKB-ARBA"/>
</dbReference>
<evidence type="ECO:0000256" key="4">
    <source>
        <dbReference type="ARBA" id="ARBA00022989"/>
    </source>
</evidence>
<comment type="subcellular location">
    <subcellularLocation>
        <location evidence="1">Membrane</location>
        <topology evidence="1">Multi-pass membrane protein</topology>
    </subcellularLocation>
</comment>
<evidence type="ECO:0000313" key="8">
    <source>
        <dbReference type="Proteomes" id="UP000256388"/>
    </source>
</evidence>
<feature type="transmembrane region" description="Helical" evidence="6">
    <location>
        <begin position="46"/>
        <end position="63"/>
    </location>
</feature>
<accession>A0A347ZQ06</accession>
<keyword evidence="2" id="KW-1003">Cell membrane</keyword>
<dbReference type="RefSeq" id="WP_116225980.1">
    <property type="nucleotide sequence ID" value="NZ_AP018437.1"/>
</dbReference>
<dbReference type="Pfam" id="PF02361">
    <property type="entry name" value="CbiQ"/>
    <property type="match status" value="1"/>
</dbReference>